<dbReference type="Pfam" id="PF00067">
    <property type="entry name" value="p450"/>
    <property type="match status" value="1"/>
</dbReference>
<comment type="similarity">
    <text evidence="1 7">Belongs to the cytochrome P450 family.</text>
</comment>
<accession>A0A1M4NDD8</accession>
<keyword evidence="5 7" id="KW-0408">Iron</keyword>
<reference evidence="8" key="1">
    <citation type="journal article" date="2017" name="Front. Microbiol.">
        <title>Streptomyces argillaceus involved in the biosynthesis of pyridine and piperidine alkaloids argimycins P.</title>
        <authorList>
            <person name="Ye S."/>
            <person name="Molloy B."/>
            <person name="Brana A.F."/>
            <person name="Zabala D."/>
            <person name="Olano C."/>
            <person name="Cortes J."/>
            <person name="Moris F."/>
            <person name="Salas J.A."/>
            <person name="Mendez C."/>
        </authorList>
    </citation>
    <scope>NUCLEOTIDE SEQUENCE</scope>
    <source>
        <strain evidence="8">ATCC 12956</strain>
    </source>
</reference>
<sequence length="406" mass="45872">MDAAQQEILYNPRDPGMRSDPYPFYARLRETEPVHLTPYGFWVVSGYKETASLLRDNRLTSEFHRDPKWAEHRGGWESPVVKDTRMWMLMLDGAAHRRIRGIVNPVFSARSIHQMVPKIEEILERILADLGSGEGIDLIDSLALPLPVTVICGLVGLPVEDRDQCRQWTEAIGHVVDPALSEETQQRMNTALVEFRAYITEHLAKRRSDPQDDILSRLAFAEVDGERLSDDEIVANVLLLFNAGHETTVNLIGNGMLALLRNPDQLQILRDHPQLVDNGIEEFVRYDAPVQLVARIATADLEVGGRTIPAGSKIMLLLGAANRDPRRYAHADRLDVRRDDIKPLSFGGGPHFCIGTMLGKMEGRLVFRELLDRYSQISLTTEDVVWRPHVNFRGLSELRVDLVHSS</sequence>
<evidence type="ECO:0000256" key="4">
    <source>
        <dbReference type="ARBA" id="ARBA00023002"/>
    </source>
</evidence>
<dbReference type="PROSITE" id="PS00086">
    <property type="entry name" value="CYTOCHROME_P450"/>
    <property type="match status" value="1"/>
</dbReference>
<dbReference type="EMBL" id="LT615255">
    <property type="protein sequence ID" value="SCO70320.1"/>
    <property type="molecule type" value="Genomic_DNA"/>
</dbReference>
<evidence type="ECO:0000256" key="7">
    <source>
        <dbReference type="RuleBase" id="RU000461"/>
    </source>
</evidence>
<name>A0A1M4NDD8_STRAA</name>
<evidence type="ECO:0000256" key="1">
    <source>
        <dbReference type="ARBA" id="ARBA00010617"/>
    </source>
</evidence>
<keyword evidence="6 7" id="KW-0503">Monooxygenase</keyword>
<dbReference type="PANTHER" id="PTHR46696:SF1">
    <property type="entry name" value="CYTOCHROME P450 YJIB-RELATED"/>
    <property type="match status" value="1"/>
</dbReference>
<dbReference type="InterPro" id="IPR001128">
    <property type="entry name" value="Cyt_P450"/>
</dbReference>
<keyword evidence="3 7" id="KW-0479">Metal-binding</keyword>
<dbReference type="GO" id="GO:0020037">
    <property type="term" value="F:heme binding"/>
    <property type="evidence" value="ECO:0007669"/>
    <property type="project" value="InterPro"/>
</dbReference>
<organism evidence="8">
    <name type="scientific">Streptomyces argillaceus</name>
    <dbReference type="NCBI Taxonomy" id="41951"/>
    <lineage>
        <taxon>Bacteria</taxon>
        <taxon>Bacillati</taxon>
        <taxon>Actinomycetota</taxon>
        <taxon>Actinomycetes</taxon>
        <taxon>Kitasatosporales</taxon>
        <taxon>Streptomycetaceae</taxon>
        <taxon>Streptomyces</taxon>
    </lineage>
</organism>
<protein>
    <submittedName>
        <fullName evidence="8">Cytochrome P450</fullName>
    </submittedName>
</protein>
<dbReference type="Gene3D" id="1.10.630.10">
    <property type="entry name" value="Cytochrome P450"/>
    <property type="match status" value="1"/>
</dbReference>
<dbReference type="PRINTS" id="PR00359">
    <property type="entry name" value="BP450"/>
</dbReference>
<dbReference type="PANTHER" id="PTHR46696">
    <property type="entry name" value="P450, PUTATIVE (EUROFUNG)-RELATED"/>
    <property type="match status" value="1"/>
</dbReference>
<proteinExistence type="inferred from homology"/>
<dbReference type="CDD" id="cd20625">
    <property type="entry name" value="CYP164-like"/>
    <property type="match status" value="1"/>
</dbReference>
<keyword evidence="2 7" id="KW-0349">Heme</keyword>
<dbReference type="InterPro" id="IPR036396">
    <property type="entry name" value="Cyt_P450_sf"/>
</dbReference>
<evidence type="ECO:0000256" key="2">
    <source>
        <dbReference type="ARBA" id="ARBA00022617"/>
    </source>
</evidence>
<dbReference type="GO" id="GO:0004497">
    <property type="term" value="F:monooxygenase activity"/>
    <property type="evidence" value="ECO:0007669"/>
    <property type="project" value="UniProtKB-KW"/>
</dbReference>
<dbReference type="GO" id="GO:0016705">
    <property type="term" value="F:oxidoreductase activity, acting on paired donors, with incorporation or reduction of molecular oxygen"/>
    <property type="evidence" value="ECO:0007669"/>
    <property type="project" value="InterPro"/>
</dbReference>
<keyword evidence="4 7" id="KW-0560">Oxidoreductase</keyword>
<evidence type="ECO:0000313" key="8">
    <source>
        <dbReference type="EMBL" id="SCO70320.1"/>
    </source>
</evidence>
<dbReference type="SUPFAM" id="SSF48264">
    <property type="entry name" value="Cytochrome P450"/>
    <property type="match status" value="1"/>
</dbReference>
<dbReference type="AlphaFoldDB" id="A0A1M4NDD8"/>
<evidence type="ECO:0000256" key="6">
    <source>
        <dbReference type="ARBA" id="ARBA00023033"/>
    </source>
</evidence>
<dbReference type="FunFam" id="1.10.630.10:FF:000018">
    <property type="entry name" value="Cytochrome P450 monooxygenase"/>
    <property type="match status" value="1"/>
</dbReference>
<gene>
    <name evidence="8" type="primary">orf10</name>
</gene>
<evidence type="ECO:0000256" key="3">
    <source>
        <dbReference type="ARBA" id="ARBA00022723"/>
    </source>
</evidence>
<dbReference type="GO" id="GO:0005506">
    <property type="term" value="F:iron ion binding"/>
    <property type="evidence" value="ECO:0007669"/>
    <property type="project" value="InterPro"/>
</dbReference>
<dbReference type="InterPro" id="IPR017972">
    <property type="entry name" value="Cyt_P450_CS"/>
</dbReference>
<evidence type="ECO:0000256" key="5">
    <source>
        <dbReference type="ARBA" id="ARBA00023004"/>
    </source>
</evidence>
<dbReference type="InterPro" id="IPR002397">
    <property type="entry name" value="Cyt_P450_B"/>
</dbReference>